<dbReference type="InterPro" id="IPR036908">
    <property type="entry name" value="RlpA-like_sf"/>
</dbReference>
<evidence type="ECO:0000256" key="4">
    <source>
        <dbReference type="RuleBase" id="RU003495"/>
    </source>
</evidence>
<dbReference type="KEGG" id="tdu:QJT80_15310"/>
<evidence type="ECO:0000256" key="3">
    <source>
        <dbReference type="HAMAP-Rule" id="MF_02071"/>
    </source>
</evidence>
<gene>
    <name evidence="3" type="primary">rlpA</name>
    <name evidence="7" type="ORF">QJT80_15310</name>
</gene>
<dbReference type="Gene3D" id="2.40.40.10">
    <property type="entry name" value="RlpA-like domain"/>
    <property type="match status" value="1"/>
</dbReference>
<dbReference type="GO" id="GO:0071555">
    <property type="term" value="P:cell wall organization"/>
    <property type="evidence" value="ECO:0007669"/>
    <property type="project" value="UniProtKB-KW"/>
</dbReference>
<dbReference type="PANTHER" id="PTHR34183">
    <property type="entry name" value="ENDOLYTIC PEPTIDOGLYCAN TRANSGLYCOSYLASE RLPA"/>
    <property type="match status" value="1"/>
</dbReference>
<reference evidence="7" key="2">
    <citation type="submission" date="2023-04" db="EMBL/GenBank/DDBJ databases">
        <authorList>
            <person name="Beletskiy A.V."/>
            <person name="Mardanov A.V."/>
            <person name="Ravin N.V."/>
        </authorList>
    </citation>
    <scope>NUCLEOTIDE SEQUENCE</scope>
    <source>
        <strain evidence="7">GKL-01</strain>
    </source>
</reference>
<dbReference type="Pfam" id="PF03330">
    <property type="entry name" value="DPBB_1"/>
    <property type="match status" value="1"/>
</dbReference>
<dbReference type="EC" id="4.2.2.-" evidence="3"/>
<dbReference type="AlphaFoldDB" id="A0AA95H4Y1"/>
<comment type="similarity">
    <text evidence="3 4">Belongs to the RlpA family.</text>
</comment>
<evidence type="ECO:0000259" key="6">
    <source>
        <dbReference type="Pfam" id="PF03330"/>
    </source>
</evidence>
<dbReference type="HAMAP" id="MF_02071">
    <property type="entry name" value="RlpA"/>
    <property type="match status" value="1"/>
</dbReference>
<dbReference type="InterPro" id="IPR034718">
    <property type="entry name" value="RlpA"/>
</dbReference>
<dbReference type="SUPFAM" id="SSF50685">
    <property type="entry name" value="Barwin-like endoglucanases"/>
    <property type="match status" value="1"/>
</dbReference>
<dbReference type="NCBIfam" id="TIGR00413">
    <property type="entry name" value="rlpA"/>
    <property type="match status" value="1"/>
</dbReference>
<dbReference type="EMBL" id="CP124755">
    <property type="protein sequence ID" value="WGZ90831.1"/>
    <property type="molecule type" value="Genomic_DNA"/>
</dbReference>
<feature type="domain" description="RlpA-like protein double-psi beta-barrel" evidence="6">
    <location>
        <begin position="89"/>
        <end position="178"/>
    </location>
</feature>
<reference evidence="7" key="1">
    <citation type="journal article" date="2023" name="Int. J. Mol. Sci.">
        <title>Metagenomics Revealed a New Genus 'Candidatus Thiocaldithrix dubininis' gen. nov., sp. nov. and a New Species 'Candidatus Thiothrix putei' sp. nov. in the Family Thiotrichaceae, Some Members of Which Have Traits of Both Na+- and H+-Motive Energetics.</title>
        <authorList>
            <person name="Ravin N.V."/>
            <person name="Muntyan M.S."/>
            <person name="Smolyakov D.D."/>
            <person name="Rudenko T.S."/>
            <person name="Beletsky A.V."/>
            <person name="Mardanov A.V."/>
            <person name="Grabovich M.Y."/>
        </authorList>
    </citation>
    <scope>NUCLEOTIDE SEQUENCE</scope>
    <source>
        <strain evidence="7">GKL-01</strain>
    </source>
</reference>
<protein>
    <recommendedName>
        <fullName evidence="3">Endolytic peptidoglycan transglycosylase RlpA</fullName>
        <ecNumber evidence="3">4.2.2.-</ecNumber>
    </recommendedName>
</protein>
<dbReference type="InterPro" id="IPR009009">
    <property type="entry name" value="RlpA-like_DPBB"/>
</dbReference>
<evidence type="ECO:0000256" key="2">
    <source>
        <dbReference type="ARBA" id="ARBA00023316"/>
    </source>
</evidence>
<keyword evidence="2 3" id="KW-0961">Cell wall biogenesis/degradation</keyword>
<dbReference type="PANTHER" id="PTHR34183:SF1">
    <property type="entry name" value="ENDOLYTIC PEPTIDOGLYCAN TRANSGLYCOSYLASE RLPA"/>
    <property type="match status" value="1"/>
</dbReference>
<dbReference type="InterPro" id="IPR012997">
    <property type="entry name" value="RplA"/>
</dbReference>
<comment type="function">
    <text evidence="3">Lytic transglycosylase with a strong preference for naked glycan strands that lack stem peptides.</text>
</comment>
<evidence type="ECO:0000256" key="1">
    <source>
        <dbReference type="ARBA" id="ARBA00023239"/>
    </source>
</evidence>
<feature type="region of interest" description="Disordered" evidence="5">
    <location>
        <begin position="1"/>
        <end position="35"/>
    </location>
</feature>
<dbReference type="GO" id="GO:0000270">
    <property type="term" value="P:peptidoglycan metabolic process"/>
    <property type="evidence" value="ECO:0007669"/>
    <property type="project" value="UniProtKB-UniRule"/>
</dbReference>
<organism evidence="7">
    <name type="scientific">Candidatus Thiocaldithrix dubininis</name>
    <dbReference type="NCBI Taxonomy" id="3080823"/>
    <lineage>
        <taxon>Bacteria</taxon>
        <taxon>Pseudomonadati</taxon>
        <taxon>Pseudomonadota</taxon>
        <taxon>Gammaproteobacteria</taxon>
        <taxon>Thiotrichales</taxon>
        <taxon>Thiotrichaceae</taxon>
        <taxon>Candidatus Thiocaldithrix</taxon>
    </lineage>
</organism>
<sequence length="182" mass="19941">MPYVELRLAKQKATKPENKHTAKAPVKAGKTAKQQTQTLKQAKLLERQKKSVSQMPRLHKATSVAMRETRVDSKPKVEEKRDAGRVLQVGTASYYGSGFHGGRTANGERFNQNDLTCAHNGLPFGCKIRVTNLRNNKSVDVRVNDRGGFAKHGRVIDLSKAAAGRIGMLGSGTAKVKIQVVH</sequence>
<dbReference type="CDD" id="cd22268">
    <property type="entry name" value="DPBB_RlpA-like"/>
    <property type="match status" value="1"/>
</dbReference>
<dbReference type="GO" id="GO:0008932">
    <property type="term" value="F:lytic endotransglycosylase activity"/>
    <property type="evidence" value="ECO:0007669"/>
    <property type="project" value="UniProtKB-UniRule"/>
</dbReference>
<dbReference type="Proteomes" id="UP001300672">
    <property type="component" value="Chromosome"/>
</dbReference>
<keyword evidence="1 3" id="KW-0456">Lyase</keyword>
<proteinExistence type="inferred from homology"/>
<evidence type="ECO:0000313" key="7">
    <source>
        <dbReference type="EMBL" id="WGZ90831.1"/>
    </source>
</evidence>
<evidence type="ECO:0000256" key="5">
    <source>
        <dbReference type="SAM" id="MobiDB-lite"/>
    </source>
</evidence>
<name>A0AA95H4Y1_9GAMM</name>
<accession>A0AA95H4Y1</accession>